<evidence type="ECO:0000256" key="7">
    <source>
        <dbReference type="ARBA" id="ARBA00030003"/>
    </source>
</evidence>
<dbReference type="AlphaFoldDB" id="A0A2I1K717"/>
<evidence type="ECO:0000256" key="1">
    <source>
        <dbReference type="ARBA" id="ARBA00000213"/>
    </source>
</evidence>
<dbReference type="InterPro" id="IPR013824">
    <property type="entry name" value="Topo_IA_cen_sub1"/>
</dbReference>
<dbReference type="GO" id="GO:0006281">
    <property type="term" value="P:DNA repair"/>
    <property type="evidence" value="ECO:0007669"/>
    <property type="project" value="TreeGrafter"/>
</dbReference>
<evidence type="ECO:0000256" key="2">
    <source>
        <dbReference type="ARBA" id="ARBA00009446"/>
    </source>
</evidence>
<dbReference type="InterPro" id="IPR023406">
    <property type="entry name" value="Topo_IA_AS"/>
</dbReference>
<dbReference type="InterPro" id="IPR000380">
    <property type="entry name" value="Topo_IA"/>
</dbReference>
<dbReference type="Gene3D" id="2.70.20.10">
    <property type="entry name" value="Topoisomerase I, domain 3"/>
    <property type="match status" value="1"/>
</dbReference>
<dbReference type="GO" id="GO:0006265">
    <property type="term" value="P:DNA topological change"/>
    <property type="evidence" value="ECO:0007669"/>
    <property type="project" value="InterPro"/>
</dbReference>
<evidence type="ECO:0000259" key="12">
    <source>
        <dbReference type="PROSITE" id="PS52039"/>
    </source>
</evidence>
<evidence type="ECO:0000313" key="14">
    <source>
        <dbReference type="Proteomes" id="UP000234775"/>
    </source>
</evidence>
<dbReference type="GO" id="GO:0003917">
    <property type="term" value="F:DNA topoisomerase type I (single strand cut, ATP-independent) activity"/>
    <property type="evidence" value="ECO:0007669"/>
    <property type="project" value="UniProtKB-EC"/>
</dbReference>
<dbReference type="PANTHER" id="PTHR11390">
    <property type="entry name" value="PROKARYOTIC DNA TOPOISOMERASE"/>
    <property type="match status" value="1"/>
</dbReference>
<dbReference type="EMBL" id="PKGZ01000003">
    <property type="protein sequence ID" value="PKY91392.1"/>
    <property type="molecule type" value="Genomic_DNA"/>
</dbReference>
<evidence type="ECO:0000256" key="9">
    <source>
        <dbReference type="ARBA" id="ARBA00032235"/>
    </source>
</evidence>
<comment type="caution">
    <text evidence="13">The sequence shown here is derived from an EMBL/GenBank/DDBJ whole genome shotgun (WGS) entry which is preliminary data.</text>
</comment>
<dbReference type="Gene3D" id="3.40.50.140">
    <property type="match status" value="1"/>
</dbReference>
<evidence type="ECO:0000256" key="4">
    <source>
        <dbReference type="ARBA" id="ARBA00023029"/>
    </source>
</evidence>
<dbReference type="Gene3D" id="1.10.460.10">
    <property type="entry name" value="Topoisomerase I, domain 2"/>
    <property type="match status" value="1"/>
</dbReference>
<evidence type="ECO:0000256" key="3">
    <source>
        <dbReference type="ARBA" id="ARBA00012891"/>
    </source>
</evidence>
<evidence type="ECO:0000256" key="5">
    <source>
        <dbReference type="ARBA" id="ARBA00023125"/>
    </source>
</evidence>
<dbReference type="SMART" id="SM00436">
    <property type="entry name" value="TOP1Bc"/>
    <property type="match status" value="1"/>
</dbReference>
<dbReference type="PROSITE" id="PS00396">
    <property type="entry name" value="TOPO_IA_1"/>
    <property type="match status" value="1"/>
</dbReference>
<dbReference type="InterPro" id="IPR006171">
    <property type="entry name" value="TOPRIM_dom"/>
</dbReference>
<dbReference type="InterPro" id="IPR025589">
    <property type="entry name" value="Toprim_C_rpt"/>
</dbReference>
<evidence type="ECO:0000256" key="8">
    <source>
        <dbReference type="ARBA" id="ARBA00031985"/>
    </source>
</evidence>
<feature type="domain" description="Topo IA-type catalytic" evidence="12">
    <location>
        <begin position="163"/>
        <end position="592"/>
    </location>
</feature>
<evidence type="ECO:0000313" key="13">
    <source>
        <dbReference type="EMBL" id="PKY91392.1"/>
    </source>
</evidence>
<dbReference type="CDD" id="cd03362">
    <property type="entry name" value="TOPRIM_TopoIA_TopoIII"/>
    <property type="match status" value="1"/>
</dbReference>
<dbReference type="Proteomes" id="UP000234775">
    <property type="component" value="Unassembled WGS sequence"/>
</dbReference>
<dbReference type="CDD" id="cd00186">
    <property type="entry name" value="TOP1Ac"/>
    <property type="match status" value="1"/>
</dbReference>
<keyword evidence="5" id="KW-0238">DNA-binding</keyword>
<dbReference type="PANTHER" id="PTHR11390:SF21">
    <property type="entry name" value="DNA TOPOISOMERASE 3-ALPHA"/>
    <property type="match status" value="1"/>
</dbReference>
<dbReference type="PROSITE" id="PS52039">
    <property type="entry name" value="TOPO_IA_2"/>
    <property type="match status" value="1"/>
</dbReference>
<proteinExistence type="inferred from homology"/>
<dbReference type="InterPro" id="IPR023405">
    <property type="entry name" value="Topo_IA_core_domain"/>
</dbReference>
<dbReference type="InterPro" id="IPR013825">
    <property type="entry name" value="Topo_IA_cen_sub2"/>
</dbReference>
<keyword evidence="4" id="KW-0799">Topoisomerase</keyword>
<name>A0A2I1K717_9LACT</name>
<evidence type="ECO:0000259" key="11">
    <source>
        <dbReference type="PROSITE" id="PS50880"/>
    </source>
</evidence>
<dbReference type="GO" id="GO:0006310">
    <property type="term" value="P:DNA recombination"/>
    <property type="evidence" value="ECO:0007669"/>
    <property type="project" value="TreeGrafter"/>
</dbReference>
<comment type="catalytic activity">
    <reaction evidence="1">
        <text>ATP-independent breakage of single-stranded DNA, followed by passage and rejoining.</text>
        <dbReference type="EC" id="5.6.2.1"/>
    </reaction>
</comment>
<dbReference type="Pfam" id="PF01131">
    <property type="entry name" value="Topoisom_bac"/>
    <property type="match status" value="1"/>
</dbReference>
<comment type="similarity">
    <text evidence="2">Belongs to the type IA topoisomerase family.</text>
</comment>
<dbReference type="SUPFAM" id="SSF56712">
    <property type="entry name" value="Prokaryotic type I DNA topoisomerase"/>
    <property type="match status" value="1"/>
</dbReference>
<dbReference type="GO" id="GO:0043597">
    <property type="term" value="C:cytoplasmic replication fork"/>
    <property type="evidence" value="ECO:0007669"/>
    <property type="project" value="TreeGrafter"/>
</dbReference>
<dbReference type="GO" id="GO:0003677">
    <property type="term" value="F:DNA binding"/>
    <property type="evidence" value="ECO:0007669"/>
    <property type="project" value="UniProtKB-KW"/>
</dbReference>
<organism evidence="13 14">
    <name type="scientific">Aerococcus christensenii</name>
    <dbReference type="NCBI Taxonomy" id="87541"/>
    <lineage>
        <taxon>Bacteria</taxon>
        <taxon>Bacillati</taxon>
        <taxon>Bacillota</taxon>
        <taxon>Bacilli</taxon>
        <taxon>Lactobacillales</taxon>
        <taxon>Aerococcaceae</taxon>
        <taxon>Aerococcus</taxon>
    </lineage>
</organism>
<reference evidence="13 14" key="1">
    <citation type="submission" date="2017-12" db="EMBL/GenBank/DDBJ databases">
        <title>Phylogenetic diversity of female urinary microbiome.</title>
        <authorList>
            <person name="Thomas-White K."/>
            <person name="Wolfe A.J."/>
        </authorList>
    </citation>
    <scope>NUCLEOTIDE SEQUENCE [LARGE SCALE GENOMIC DNA]</scope>
    <source>
        <strain evidence="13 14">UMB0844</strain>
    </source>
</reference>
<dbReference type="PRINTS" id="PR00417">
    <property type="entry name" value="PRTPISMRASEI"/>
</dbReference>
<dbReference type="SMART" id="SM00437">
    <property type="entry name" value="TOP1Ac"/>
    <property type="match status" value="1"/>
</dbReference>
<accession>A0A2I1K717</accession>
<dbReference type="InterPro" id="IPR003601">
    <property type="entry name" value="Topo_IA_2"/>
</dbReference>
<dbReference type="InterPro" id="IPR013497">
    <property type="entry name" value="Topo_IA_cen"/>
</dbReference>
<dbReference type="InterPro" id="IPR034144">
    <property type="entry name" value="TOPRIM_TopoIII"/>
</dbReference>
<dbReference type="SMART" id="SM00493">
    <property type="entry name" value="TOPRIM"/>
    <property type="match status" value="1"/>
</dbReference>
<dbReference type="RefSeq" id="WP_101660239.1">
    <property type="nucleotide sequence ID" value="NZ_PKGZ01000003.1"/>
</dbReference>
<dbReference type="EC" id="5.6.2.1" evidence="3"/>
<keyword evidence="6 13" id="KW-0413">Isomerase</keyword>
<evidence type="ECO:0000256" key="10">
    <source>
        <dbReference type="ARBA" id="ARBA00032877"/>
    </source>
</evidence>
<dbReference type="InterPro" id="IPR003602">
    <property type="entry name" value="Topo_IA_DNA-bd_dom"/>
</dbReference>
<evidence type="ECO:0000256" key="6">
    <source>
        <dbReference type="ARBA" id="ARBA00023235"/>
    </source>
</evidence>
<gene>
    <name evidence="13" type="ORF">CYJ27_04790</name>
</gene>
<dbReference type="Pfam" id="PF01751">
    <property type="entry name" value="Toprim"/>
    <property type="match status" value="1"/>
</dbReference>
<dbReference type="Pfam" id="PF13342">
    <property type="entry name" value="Toprim_Crpt"/>
    <property type="match status" value="1"/>
</dbReference>
<dbReference type="PROSITE" id="PS50880">
    <property type="entry name" value="TOPRIM"/>
    <property type="match status" value="1"/>
</dbReference>
<keyword evidence="14" id="KW-1185">Reference proteome</keyword>
<protein>
    <recommendedName>
        <fullName evidence="3">DNA topoisomerase</fullName>
        <ecNumber evidence="3">5.6.2.1</ecNumber>
    </recommendedName>
    <alternativeName>
        <fullName evidence="10">Omega-protein</fullName>
    </alternativeName>
    <alternativeName>
        <fullName evidence="9">Relaxing enzyme</fullName>
    </alternativeName>
    <alternativeName>
        <fullName evidence="7">Swivelase</fullName>
    </alternativeName>
    <alternativeName>
        <fullName evidence="8">Untwisting enzyme</fullName>
    </alternativeName>
</protein>
<dbReference type="InterPro" id="IPR013826">
    <property type="entry name" value="Topo_IA_cen_sub3"/>
</dbReference>
<dbReference type="Gene3D" id="1.10.290.10">
    <property type="entry name" value="Topoisomerase I, domain 4"/>
    <property type="match status" value="1"/>
</dbReference>
<sequence length="696" mass="79812">MTTVVLAEKPDQGRKFAKALGASGTSHTKGFIEIKEDSSLLKDHTIVTWGIGHLVSLVEPDAYDEKYKKWVINDLPIIPETMKYWINKSTRQQFNIVKEQLKKADRIIIATDPDREGENIAYSIFRMCGSNIWKKPKQRLWINSLQEKEIKRGFRSLRDSKETFNYFVEAGTRQTADWLIGMNLTRYFSLLLQSQKIHSPKGKPWSIGRVQTPTNALICKNYLERLNFKPVPYYQLIGTSKVNNEDIRFVEDKENRKYFDKNEVTQLVARCSLNEISEVQVESVEKELKAKCAPHLFSLGGLQSYCSTQFGYTAKKTLDIAQTLYTKGLTSYPRTNSSLITDNEFKYLLDNIDKYQDYIHTNLTIAHREPRKQYVDSDKVKEHYAIIPTDSFDKIQDLTETEEKVYKAIIKQTLAMFLEDYQYYKTTVKINANGISFVTNGNESFKEGWKVITADISSQKKENSSLPRLGKGQTIPFTIEVESKETTPPQQITEAKLVSETGLMAKLNLGTPATRAEIIETLKAREYIKNDGKTKLIPTDRGLFLYEYTKNLLIGSPEMTAKWETYLKGIGEGQVKAAPFVDRIKKSIPSIFNQLDQEVPQINPSQFSGIAVDKVLNIGAYQVKDKGKLYEVRGDNEEFVIWKTFSGYSLKLSDIEELLTNGKTSTKKPLISKNKKKFQAILQLNENKKLQFHYEN</sequence>
<feature type="domain" description="Toprim" evidence="11">
    <location>
        <begin position="2"/>
        <end position="144"/>
    </location>
</feature>